<dbReference type="Pfam" id="PF01433">
    <property type="entry name" value="Peptidase_M1"/>
    <property type="match status" value="1"/>
</dbReference>
<protein>
    <recommendedName>
        <fullName evidence="5">Aminopeptidase N</fullName>
        <ecNumber evidence="4">3.4.11.2</ecNumber>
    </recommendedName>
    <alternativeName>
        <fullName evidence="11">Alanine aminopeptidase</fullName>
    </alternativeName>
    <alternativeName>
        <fullName evidence="12">Lysyl aminopeptidase</fullName>
    </alternativeName>
</protein>
<dbReference type="PRINTS" id="PR00756">
    <property type="entry name" value="ALADIPTASE"/>
</dbReference>
<comment type="caution">
    <text evidence="17">The sequence shown here is derived from an EMBL/GenBank/DDBJ whole genome shotgun (WGS) entry which is preliminary data.</text>
</comment>
<dbReference type="Proteomes" id="UP001156441">
    <property type="component" value="Unassembled WGS sequence"/>
</dbReference>
<keyword evidence="6" id="KW-0645">Protease</keyword>
<dbReference type="SUPFAM" id="SSF53187">
    <property type="entry name" value="Zn-dependent exopeptidases"/>
    <property type="match status" value="1"/>
</dbReference>
<sequence length="724" mass="78874">MRIPIIRPLLAAAVALTLVPAAAPSVAAPASADVPTVTYQDVLPHLERFQRIADDNGGNRAHGTTGFRQSMDYVRAELDAAGFRTRVETFRHDGRTGHNLIADWPGGDEGNVLLLGAHLDSVPEGPGMNDNASGAAALLTTALTVAEQDLRTGDHLRFAWWGAEELGLVGSRYHVAQRSEAELAAIDTYLNFDMTGTKDPSLYLLTDSGAEATDVFETYLNDHGTDTIRVDGGTSSDHASFAEQGIPVAGFTSGLGECYHQACDTLSNVDPATEALSTNALIDAVWELARTDDLSGIGDPYYPKDGNAGYDVGHYDVRLDYDPAVPDRLTGDTTVTATATQDLDRFHLDFEGYTIAGATVNGDPAEHRREGEHELVLTPSETIRSGKKFTVRVKYTGEPTGDAWHPIDGGGFAVYGGLNSATTWYPANDHPSDKATFSLTATVPDGWQVMGNGVPGRTTRADGRSTFRWHKDKPMATYLSTVAVDKFTVRRDTLDSGLPVIYAYGTGTTILPESEALLEPMIEHFSDLFGPYPFGNTGAIVVNARGGHPAFETQSRPTYSGGMVEPAMAHELSHMWFGNAVSISDWRNACIKECIAQYANQLWEEYKGADLDSGFYAHEIEANRDNPEFWDTRLYDPGKGKELDSALYSKGSLMIHALRKAMGDDSFFTLLKRWVRDHRHGNASWPEFERLAQDVSGKDLSAFFDAWAHSTTVPAEEYLFPAGR</sequence>
<comment type="catalytic activity">
    <reaction evidence="1">
        <text>Release of an N-terminal amino acid, Xaa-|-Yaa- from a peptide, amide or arylamide. Xaa is preferably Ala, but may be most amino acids including Pro (slow action). When a terminal hydrophobic residue is followed by a prolyl residue, the two may be released as an intact Xaa-Pro dipeptide.</text>
        <dbReference type="EC" id="3.4.11.2"/>
    </reaction>
</comment>
<dbReference type="PANTHER" id="PTHR12147">
    <property type="entry name" value="METALLOPEPTIDASE M28 FAMILY MEMBER"/>
    <property type="match status" value="1"/>
</dbReference>
<dbReference type="RefSeq" id="WP_260192385.1">
    <property type="nucleotide sequence ID" value="NZ_JAFFZE010000014.1"/>
</dbReference>
<dbReference type="Gene3D" id="3.40.630.10">
    <property type="entry name" value="Zn peptidases"/>
    <property type="match status" value="1"/>
</dbReference>
<evidence type="ECO:0000256" key="6">
    <source>
        <dbReference type="ARBA" id="ARBA00022670"/>
    </source>
</evidence>
<evidence type="ECO:0000259" key="15">
    <source>
        <dbReference type="Pfam" id="PF04389"/>
    </source>
</evidence>
<dbReference type="InterPro" id="IPR042097">
    <property type="entry name" value="Aminopeptidase_N-like_N_sf"/>
</dbReference>
<dbReference type="CDD" id="cd09603">
    <property type="entry name" value="M1_APN_like"/>
    <property type="match status" value="1"/>
</dbReference>
<dbReference type="SUPFAM" id="SSF55486">
    <property type="entry name" value="Metalloproteases ('zincins'), catalytic domain"/>
    <property type="match status" value="1"/>
</dbReference>
<evidence type="ECO:0000259" key="14">
    <source>
        <dbReference type="Pfam" id="PF01433"/>
    </source>
</evidence>
<evidence type="ECO:0000256" key="4">
    <source>
        <dbReference type="ARBA" id="ARBA00012564"/>
    </source>
</evidence>
<keyword evidence="10" id="KW-0482">Metalloprotease</keyword>
<dbReference type="Pfam" id="PF17900">
    <property type="entry name" value="Peptidase_M1_N"/>
    <property type="match status" value="1"/>
</dbReference>
<evidence type="ECO:0000256" key="8">
    <source>
        <dbReference type="ARBA" id="ARBA00022801"/>
    </source>
</evidence>
<dbReference type="InterPro" id="IPR014782">
    <property type="entry name" value="Peptidase_M1_dom"/>
</dbReference>
<dbReference type="Gene3D" id="1.10.390.10">
    <property type="entry name" value="Neutral Protease Domain 2"/>
    <property type="match status" value="1"/>
</dbReference>
<dbReference type="PANTHER" id="PTHR12147:SF26">
    <property type="entry name" value="PEPTIDASE M28 DOMAIN-CONTAINING PROTEIN"/>
    <property type="match status" value="1"/>
</dbReference>
<feature type="domain" description="Peptidase M28" evidence="15">
    <location>
        <begin position="99"/>
        <end position="278"/>
    </location>
</feature>
<dbReference type="EMBL" id="JAFFZE010000014">
    <property type="protein sequence ID" value="MCT2584959.1"/>
    <property type="molecule type" value="Genomic_DNA"/>
</dbReference>
<accession>A0ABT2JBL5</accession>
<keyword evidence="13" id="KW-0732">Signal</keyword>
<keyword evidence="18" id="KW-1185">Reference proteome</keyword>
<dbReference type="Gene3D" id="2.60.40.1730">
    <property type="entry name" value="tricorn interacting facor f3 domain"/>
    <property type="match status" value="1"/>
</dbReference>
<gene>
    <name evidence="17" type="ORF">JT362_17740</name>
</gene>
<evidence type="ECO:0000256" key="13">
    <source>
        <dbReference type="SAM" id="SignalP"/>
    </source>
</evidence>
<feature type="domain" description="Aminopeptidase N-like N-terminal" evidence="16">
    <location>
        <begin position="314"/>
        <end position="479"/>
    </location>
</feature>
<name>A0ABT2JBL5_9PSEU</name>
<dbReference type="InterPro" id="IPR045175">
    <property type="entry name" value="M28_fam"/>
</dbReference>
<comment type="cofactor">
    <cofactor evidence="2">
        <name>Zn(2+)</name>
        <dbReference type="ChEBI" id="CHEBI:29105"/>
    </cofactor>
</comment>
<dbReference type="InterPro" id="IPR045357">
    <property type="entry name" value="Aminopeptidase_N-like_N"/>
</dbReference>
<evidence type="ECO:0000256" key="5">
    <source>
        <dbReference type="ARBA" id="ARBA00015611"/>
    </source>
</evidence>
<evidence type="ECO:0000256" key="9">
    <source>
        <dbReference type="ARBA" id="ARBA00022833"/>
    </source>
</evidence>
<evidence type="ECO:0000256" key="2">
    <source>
        <dbReference type="ARBA" id="ARBA00001947"/>
    </source>
</evidence>
<evidence type="ECO:0000256" key="10">
    <source>
        <dbReference type="ARBA" id="ARBA00023049"/>
    </source>
</evidence>
<dbReference type="InterPro" id="IPR001930">
    <property type="entry name" value="Peptidase_M1"/>
</dbReference>
<evidence type="ECO:0000256" key="3">
    <source>
        <dbReference type="ARBA" id="ARBA00010136"/>
    </source>
</evidence>
<keyword evidence="9" id="KW-0862">Zinc</keyword>
<feature type="domain" description="Peptidase M1 membrane alanine aminopeptidase" evidence="14">
    <location>
        <begin position="562"/>
        <end position="707"/>
    </location>
</feature>
<evidence type="ECO:0000256" key="12">
    <source>
        <dbReference type="ARBA" id="ARBA00031533"/>
    </source>
</evidence>
<dbReference type="EC" id="3.4.11.2" evidence="4"/>
<dbReference type="Pfam" id="PF04389">
    <property type="entry name" value="Peptidase_M28"/>
    <property type="match status" value="1"/>
</dbReference>
<dbReference type="InterPro" id="IPR007484">
    <property type="entry name" value="Peptidase_M28"/>
</dbReference>
<evidence type="ECO:0000256" key="11">
    <source>
        <dbReference type="ARBA" id="ARBA00029811"/>
    </source>
</evidence>
<reference evidence="17 18" key="1">
    <citation type="submission" date="2021-02" db="EMBL/GenBank/DDBJ databases">
        <title>Actinophytocola xerophila sp. nov., isolated from soil of cotton cropping field.</title>
        <authorList>
            <person name="Huang R."/>
            <person name="Chen X."/>
            <person name="Ge X."/>
            <person name="Liu W."/>
        </authorList>
    </citation>
    <scope>NUCLEOTIDE SEQUENCE [LARGE SCALE GENOMIC DNA]</scope>
    <source>
        <strain evidence="17 18">S1-96</strain>
    </source>
</reference>
<evidence type="ECO:0000256" key="1">
    <source>
        <dbReference type="ARBA" id="ARBA00000098"/>
    </source>
</evidence>
<evidence type="ECO:0000313" key="17">
    <source>
        <dbReference type="EMBL" id="MCT2584959.1"/>
    </source>
</evidence>
<evidence type="ECO:0000259" key="16">
    <source>
        <dbReference type="Pfam" id="PF17900"/>
    </source>
</evidence>
<keyword evidence="7" id="KW-0479">Metal-binding</keyword>
<evidence type="ECO:0000256" key="7">
    <source>
        <dbReference type="ARBA" id="ARBA00022723"/>
    </source>
</evidence>
<feature type="signal peptide" evidence="13">
    <location>
        <begin position="1"/>
        <end position="27"/>
    </location>
</feature>
<comment type="similarity">
    <text evidence="3">Belongs to the peptidase M1 family.</text>
</comment>
<dbReference type="InterPro" id="IPR027268">
    <property type="entry name" value="Peptidase_M4/M1_CTD_sf"/>
</dbReference>
<evidence type="ECO:0000313" key="18">
    <source>
        <dbReference type="Proteomes" id="UP001156441"/>
    </source>
</evidence>
<organism evidence="17 18">
    <name type="scientific">Actinophytocola gossypii</name>
    <dbReference type="NCBI Taxonomy" id="2812003"/>
    <lineage>
        <taxon>Bacteria</taxon>
        <taxon>Bacillati</taxon>
        <taxon>Actinomycetota</taxon>
        <taxon>Actinomycetes</taxon>
        <taxon>Pseudonocardiales</taxon>
        <taxon>Pseudonocardiaceae</taxon>
    </lineage>
</organism>
<dbReference type="SUPFAM" id="SSF63737">
    <property type="entry name" value="Leukotriene A4 hydrolase N-terminal domain"/>
    <property type="match status" value="1"/>
</dbReference>
<proteinExistence type="inferred from homology"/>
<feature type="chain" id="PRO_5046076119" description="Aminopeptidase N" evidence="13">
    <location>
        <begin position="28"/>
        <end position="724"/>
    </location>
</feature>
<keyword evidence="8" id="KW-0378">Hydrolase</keyword>